<feature type="transmembrane region" description="Helical" evidence="1">
    <location>
        <begin position="547"/>
        <end position="565"/>
    </location>
</feature>
<feature type="transmembrane region" description="Helical" evidence="1">
    <location>
        <begin position="128"/>
        <end position="149"/>
    </location>
</feature>
<keyword evidence="1" id="KW-0472">Membrane</keyword>
<evidence type="ECO:0000256" key="1">
    <source>
        <dbReference type="SAM" id="Phobius"/>
    </source>
</evidence>
<feature type="transmembrane region" description="Helical" evidence="1">
    <location>
        <begin position="518"/>
        <end position="541"/>
    </location>
</feature>
<keyword evidence="1" id="KW-0812">Transmembrane</keyword>
<feature type="transmembrane region" description="Helical" evidence="1">
    <location>
        <begin position="577"/>
        <end position="599"/>
    </location>
</feature>
<feature type="transmembrane region" description="Helical" evidence="1">
    <location>
        <begin position="407"/>
        <end position="427"/>
    </location>
</feature>
<evidence type="ECO:0000313" key="3">
    <source>
        <dbReference type="Proteomes" id="UP001322664"/>
    </source>
</evidence>
<feature type="transmembrane region" description="Helical" evidence="1">
    <location>
        <begin position="51"/>
        <end position="69"/>
    </location>
</feature>
<keyword evidence="1" id="KW-1133">Transmembrane helix</keyword>
<name>A0ABZ0RW63_9BACI</name>
<dbReference type="EMBL" id="CP137624">
    <property type="protein sequence ID" value="WPK12478.1"/>
    <property type="molecule type" value="Genomic_DNA"/>
</dbReference>
<accession>A0ABZ0RW63</accession>
<reference evidence="2 3" key="1">
    <citation type="submission" date="2023-09" db="EMBL/GenBank/DDBJ databases">
        <authorList>
            <person name="Page C.A."/>
            <person name="Perez-Diaz I.M."/>
        </authorList>
    </citation>
    <scope>NUCLEOTIDE SEQUENCE [LARGE SCALE GENOMIC DNA]</scope>
    <source>
        <strain evidence="2 3">Ll15</strain>
    </source>
</reference>
<feature type="transmembrane region" description="Helical" evidence="1">
    <location>
        <begin position="99"/>
        <end position="116"/>
    </location>
</feature>
<gene>
    <name evidence="2" type="ORF">R6U77_01930</name>
</gene>
<evidence type="ECO:0008006" key="4">
    <source>
        <dbReference type="Google" id="ProtNLM"/>
    </source>
</evidence>
<feature type="transmembrane region" description="Helical" evidence="1">
    <location>
        <begin position="270"/>
        <end position="289"/>
    </location>
</feature>
<feature type="transmembrane region" description="Helical" evidence="1">
    <location>
        <begin position="368"/>
        <end position="386"/>
    </location>
</feature>
<dbReference type="RefSeq" id="WP_319837220.1">
    <property type="nucleotide sequence ID" value="NZ_CP137624.1"/>
</dbReference>
<protein>
    <recommendedName>
        <fullName evidence="4">Glycosyltransferase RgtA/B/C/D-like domain-containing protein</fullName>
    </recommendedName>
</protein>
<organism evidence="2 3">
    <name type="scientific">Lysinibacillus louembei</name>
    <dbReference type="NCBI Taxonomy" id="1470088"/>
    <lineage>
        <taxon>Bacteria</taxon>
        <taxon>Bacillati</taxon>
        <taxon>Bacillota</taxon>
        <taxon>Bacilli</taxon>
        <taxon>Bacillales</taxon>
        <taxon>Bacillaceae</taxon>
        <taxon>Lysinibacillus</taxon>
    </lineage>
</organism>
<feature type="transmembrane region" description="Helical" evidence="1">
    <location>
        <begin position="76"/>
        <end position="93"/>
    </location>
</feature>
<keyword evidence="3" id="KW-1185">Reference proteome</keyword>
<evidence type="ECO:0000313" key="2">
    <source>
        <dbReference type="EMBL" id="WPK12478.1"/>
    </source>
</evidence>
<feature type="transmembrane region" description="Helical" evidence="1">
    <location>
        <begin position="12"/>
        <end position="31"/>
    </location>
</feature>
<feature type="transmembrane region" description="Helical" evidence="1">
    <location>
        <begin position="489"/>
        <end position="511"/>
    </location>
</feature>
<feature type="transmembrane region" description="Helical" evidence="1">
    <location>
        <begin position="324"/>
        <end position="341"/>
    </location>
</feature>
<sequence length="745" mass="86334">MFVFNQQKRINLAILLFVVIVIACFFQFMVIKNILLDVYGWHLSQPESIQGGIELLILMLVFTLVIWFFKPQLSLFLVFLLSLFYLKFNQVLVSTIVSYTYIECIIVFGGCILSIFRISRGKNISNYLAYFTVGLSFWSMFAIILSLLGKGTFDDLRILTAILSIFSLLYFVKKKKTPFLIWKIIQSVQRFNRGEQILTSFLLSLVLVEFAKSNRAIDYDSIWYGLRPEYVLIGPNSFFDNLGLVQFVHYYPKLMELFFIPISGLGDYSFIYAANTVIFLLLIILVFSLAKLMGTSDLEALFLSCLISSTPTIANMASTAKTDLFTSFFLLLSVYYFLLLLRKPIYYKYFFMIICPLILSLGGKITSFLYAPLLVLGIILMILYHLGRDKEKTLKLFGVIKNRVLKFMKFEMVILFSSLFVLGGIFYRTYSLTGYPLFPLLSDVWHNLGFELKYPFTQIPQLPGLSDEKFTYISRWYNLLFDPKDFPHIINTWTGNLIFYMFIVFICLLIFRQVKVRNLILTEFIIFLPWLVSGVVSASIFNKGGDGNYYIIPLIATAMIFYVGFTRLKRNFVKIMIYLSLALFIPTQTMITFVSHWSWQWGTDVVNYSLVEKELDTEIRNKKIFQESGLTEIETYIISKTNKARAVGFGTNNVSEQVLNRLSCRFENINGGLGSAWYGNPEIVSSEDEFLRYLEWAEIDYVIIPKEKIEGYEPVFTVYNQLKEMGGEEIESRDFYLLDISFVKK</sequence>
<dbReference type="Proteomes" id="UP001322664">
    <property type="component" value="Chromosome"/>
</dbReference>
<feature type="transmembrane region" description="Helical" evidence="1">
    <location>
        <begin position="155"/>
        <end position="172"/>
    </location>
</feature>
<feature type="transmembrane region" description="Helical" evidence="1">
    <location>
        <begin position="346"/>
        <end position="362"/>
    </location>
</feature>
<proteinExistence type="predicted"/>